<keyword evidence="3" id="KW-1185">Reference proteome</keyword>
<evidence type="ECO:0008006" key="4">
    <source>
        <dbReference type="Google" id="ProtNLM"/>
    </source>
</evidence>
<evidence type="ECO:0000313" key="3">
    <source>
        <dbReference type="Proteomes" id="UP001596189"/>
    </source>
</evidence>
<dbReference type="EMBL" id="JBHSRD010000003">
    <property type="protein sequence ID" value="MFC6007376.1"/>
    <property type="molecule type" value="Genomic_DNA"/>
</dbReference>
<protein>
    <recommendedName>
        <fullName evidence="4">Biopolymer transporter ExbD</fullName>
    </recommendedName>
</protein>
<feature type="transmembrane region" description="Helical" evidence="1">
    <location>
        <begin position="20"/>
        <end position="39"/>
    </location>
</feature>
<keyword evidence="1" id="KW-0472">Membrane</keyword>
<dbReference type="Proteomes" id="UP001596189">
    <property type="component" value="Unassembled WGS sequence"/>
</dbReference>
<proteinExistence type="predicted"/>
<comment type="caution">
    <text evidence="2">The sequence shown here is derived from an EMBL/GenBank/DDBJ whole genome shotgun (WGS) entry which is preliminary data.</text>
</comment>
<keyword evidence="1" id="KW-0812">Transmembrane</keyword>
<name>A0ABW1JDG5_9ACTN</name>
<sequence>MRTARPGRSGAETDAVTDLLMLLVVVTFFALSALALKGVERL</sequence>
<dbReference type="RefSeq" id="WP_345716177.1">
    <property type="nucleotide sequence ID" value="NZ_BAABFP010000004.1"/>
</dbReference>
<keyword evidence="1" id="KW-1133">Transmembrane helix</keyword>
<evidence type="ECO:0000256" key="1">
    <source>
        <dbReference type="SAM" id="Phobius"/>
    </source>
</evidence>
<evidence type="ECO:0000313" key="2">
    <source>
        <dbReference type="EMBL" id="MFC6007376.1"/>
    </source>
</evidence>
<gene>
    <name evidence="2" type="ORF">ACFQDO_09570</name>
</gene>
<accession>A0ABW1JDG5</accession>
<reference evidence="3" key="1">
    <citation type="journal article" date="2019" name="Int. J. Syst. Evol. Microbiol.">
        <title>The Global Catalogue of Microorganisms (GCM) 10K type strain sequencing project: providing services to taxonomists for standard genome sequencing and annotation.</title>
        <authorList>
            <consortium name="The Broad Institute Genomics Platform"/>
            <consortium name="The Broad Institute Genome Sequencing Center for Infectious Disease"/>
            <person name="Wu L."/>
            <person name="Ma J."/>
        </authorList>
    </citation>
    <scope>NUCLEOTIDE SEQUENCE [LARGE SCALE GENOMIC DNA]</scope>
    <source>
        <strain evidence="3">KACC 14249</strain>
    </source>
</reference>
<organism evidence="2 3">
    <name type="scientific">Angustibacter luteus</name>
    <dbReference type="NCBI Taxonomy" id="658456"/>
    <lineage>
        <taxon>Bacteria</taxon>
        <taxon>Bacillati</taxon>
        <taxon>Actinomycetota</taxon>
        <taxon>Actinomycetes</taxon>
        <taxon>Kineosporiales</taxon>
        <taxon>Kineosporiaceae</taxon>
    </lineage>
</organism>